<accession>A0AAV4T8U0</accession>
<dbReference type="AlphaFoldDB" id="A0AAV4T8U0"/>
<reference evidence="1 2" key="1">
    <citation type="submission" date="2021-06" db="EMBL/GenBank/DDBJ databases">
        <title>Caerostris extrusa draft genome.</title>
        <authorList>
            <person name="Kono N."/>
            <person name="Arakawa K."/>
        </authorList>
    </citation>
    <scope>NUCLEOTIDE SEQUENCE [LARGE SCALE GENOMIC DNA]</scope>
</reference>
<protein>
    <submittedName>
        <fullName evidence="1">Uncharacterized protein</fullName>
    </submittedName>
</protein>
<organism evidence="1 2">
    <name type="scientific">Caerostris extrusa</name>
    <name type="common">Bark spider</name>
    <name type="synonym">Caerostris bankana</name>
    <dbReference type="NCBI Taxonomy" id="172846"/>
    <lineage>
        <taxon>Eukaryota</taxon>
        <taxon>Metazoa</taxon>
        <taxon>Ecdysozoa</taxon>
        <taxon>Arthropoda</taxon>
        <taxon>Chelicerata</taxon>
        <taxon>Arachnida</taxon>
        <taxon>Araneae</taxon>
        <taxon>Araneomorphae</taxon>
        <taxon>Entelegynae</taxon>
        <taxon>Araneoidea</taxon>
        <taxon>Araneidae</taxon>
        <taxon>Caerostris</taxon>
    </lineage>
</organism>
<sequence>MVGKELVIIQQLRNSPDSDSVAGFGWSWSVSPGRGEWMFWENNYSFRRCLMECHVCFEILQKVSPLPGLDGVGAYRRVRGKWMFWESNYSFRKVFDGVAGFGIGDPCLKPERRMWNNRMFEIIAFKLPLNRAVTSNTEATGNSQSSSICVGFN</sequence>
<gene>
    <name evidence="1" type="ORF">CEXT_472051</name>
</gene>
<dbReference type="Proteomes" id="UP001054945">
    <property type="component" value="Unassembled WGS sequence"/>
</dbReference>
<name>A0AAV4T8U0_CAEEX</name>
<evidence type="ECO:0000313" key="2">
    <source>
        <dbReference type="Proteomes" id="UP001054945"/>
    </source>
</evidence>
<keyword evidence="2" id="KW-1185">Reference proteome</keyword>
<proteinExistence type="predicted"/>
<dbReference type="EMBL" id="BPLR01010698">
    <property type="protein sequence ID" value="GIY41150.1"/>
    <property type="molecule type" value="Genomic_DNA"/>
</dbReference>
<comment type="caution">
    <text evidence="1">The sequence shown here is derived from an EMBL/GenBank/DDBJ whole genome shotgun (WGS) entry which is preliminary data.</text>
</comment>
<evidence type="ECO:0000313" key="1">
    <source>
        <dbReference type="EMBL" id="GIY41150.1"/>
    </source>
</evidence>